<keyword evidence="4" id="KW-0479">Metal-binding</keyword>
<dbReference type="PANTHER" id="PTHR47429:SF7">
    <property type="entry name" value="GATA-FACTOR"/>
    <property type="match status" value="1"/>
</dbReference>
<feature type="domain" description="GATA-type" evidence="7">
    <location>
        <begin position="958"/>
        <end position="991"/>
    </location>
</feature>
<dbReference type="OrthoDB" id="447251at2759"/>
<keyword evidence="4" id="KW-0863">Zinc-finger</keyword>
<dbReference type="CDD" id="cd00202">
    <property type="entry name" value="ZnF_GATA"/>
    <property type="match status" value="1"/>
</dbReference>
<evidence type="ECO:0000313" key="8">
    <source>
        <dbReference type="EMBL" id="OAX81300.1"/>
    </source>
</evidence>
<dbReference type="InterPro" id="IPR013088">
    <property type="entry name" value="Znf_NHR/GATA"/>
</dbReference>
<dbReference type="Pfam" id="PF00320">
    <property type="entry name" value="GATA"/>
    <property type="match status" value="1"/>
</dbReference>
<dbReference type="Pfam" id="PF08447">
    <property type="entry name" value="PAS_3"/>
    <property type="match status" value="1"/>
</dbReference>
<dbReference type="GO" id="GO:0008270">
    <property type="term" value="F:zinc ion binding"/>
    <property type="evidence" value="ECO:0007669"/>
    <property type="project" value="UniProtKB-KW"/>
</dbReference>
<feature type="region of interest" description="Disordered" evidence="5">
    <location>
        <begin position="818"/>
        <end position="837"/>
    </location>
</feature>
<dbReference type="SUPFAM" id="SSF55785">
    <property type="entry name" value="PYP-like sensor domain (PAS domain)"/>
    <property type="match status" value="3"/>
</dbReference>
<evidence type="ECO:0000256" key="3">
    <source>
        <dbReference type="ARBA" id="ARBA00022991"/>
    </source>
</evidence>
<dbReference type="InterPro" id="IPR001610">
    <property type="entry name" value="PAC"/>
</dbReference>
<gene>
    <name evidence="8" type="ORF">ACJ72_04360</name>
</gene>
<evidence type="ECO:0008006" key="10">
    <source>
        <dbReference type="Google" id="ProtNLM"/>
    </source>
</evidence>
<dbReference type="SMART" id="SM00401">
    <property type="entry name" value="ZnF_GATA"/>
    <property type="match status" value="1"/>
</dbReference>
<dbReference type="SUPFAM" id="SSF57716">
    <property type="entry name" value="Glucocorticoid receptor-like (DNA-binding domain)"/>
    <property type="match status" value="1"/>
</dbReference>
<keyword evidence="2" id="KW-0288">FMN</keyword>
<dbReference type="PROSITE" id="PS00344">
    <property type="entry name" value="GATA_ZN_FINGER_1"/>
    <property type="match status" value="1"/>
</dbReference>
<evidence type="ECO:0000256" key="2">
    <source>
        <dbReference type="ARBA" id="ARBA00022643"/>
    </source>
</evidence>
<dbReference type="EMBL" id="LGUA01000503">
    <property type="protein sequence ID" value="OAX81300.1"/>
    <property type="molecule type" value="Genomic_DNA"/>
</dbReference>
<keyword evidence="9" id="KW-1185">Reference proteome</keyword>
<evidence type="ECO:0000256" key="5">
    <source>
        <dbReference type="SAM" id="MobiDB-lite"/>
    </source>
</evidence>
<dbReference type="InterPro" id="IPR035965">
    <property type="entry name" value="PAS-like_dom_sf"/>
</dbReference>
<proteinExistence type="predicted"/>
<organism evidence="8 9">
    <name type="scientific">Emergomyces africanus</name>
    <dbReference type="NCBI Taxonomy" id="1955775"/>
    <lineage>
        <taxon>Eukaryota</taxon>
        <taxon>Fungi</taxon>
        <taxon>Dikarya</taxon>
        <taxon>Ascomycota</taxon>
        <taxon>Pezizomycotina</taxon>
        <taxon>Eurotiomycetes</taxon>
        <taxon>Eurotiomycetidae</taxon>
        <taxon>Onygenales</taxon>
        <taxon>Ajellomycetaceae</taxon>
        <taxon>Emergomyces</taxon>
    </lineage>
</organism>
<keyword evidence="4" id="KW-0862">Zinc</keyword>
<dbReference type="CDD" id="cd00130">
    <property type="entry name" value="PAS"/>
    <property type="match status" value="3"/>
</dbReference>
<name>A0A1B7NWZ6_9EURO</name>
<dbReference type="PROSITE" id="PS50112">
    <property type="entry name" value="PAS"/>
    <property type="match status" value="2"/>
</dbReference>
<dbReference type="NCBIfam" id="TIGR00229">
    <property type="entry name" value="sensory_box"/>
    <property type="match status" value="1"/>
</dbReference>
<keyword evidence="1" id="KW-0285">Flavoprotein</keyword>
<dbReference type="AlphaFoldDB" id="A0A1B7NWZ6"/>
<dbReference type="GO" id="GO:0043565">
    <property type="term" value="F:sequence-specific DNA binding"/>
    <property type="evidence" value="ECO:0007669"/>
    <property type="project" value="InterPro"/>
</dbReference>
<dbReference type="PANTHER" id="PTHR47429">
    <property type="entry name" value="PROTEIN TWIN LOV 1"/>
    <property type="match status" value="1"/>
</dbReference>
<feature type="domain" description="PAS" evidence="6">
    <location>
        <begin position="398"/>
        <end position="419"/>
    </location>
</feature>
<accession>A0A1B7NWZ6</accession>
<dbReference type="GO" id="GO:0006355">
    <property type="term" value="P:regulation of DNA-templated transcription"/>
    <property type="evidence" value="ECO:0007669"/>
    <property type="project" value="InterPro"/>
</dbReference>
<reference evidence="8 9" key="1">
    <citation type="submission" date="2015-07" db="EMBL/GenBank/DDBJ databases">
        <title>Emmonsia species relationships and genome sequence.</title>
        <authorList>
            <person name="Cuomo C.A."/>
            <person name="Schwartz I.S."/>
            <person name="Kenyon C."/>
            <person name="de Hoog G.S."/>
            <person name="Govender N.P."/>
            <person name="Botha A."/>
            <person name="Moreno L."/>
            <person name="de Vries M."/>
            <person name="Munoz J.F."/>
            <person name="Stielow J.B."/>
        </authorList>
    </citation>
    <scope>NUCLEOTIDE SEQUENCE [LARGE SCALE GENOMIC DNA]</scope>
    <source>
        <strain evidence="8 9">CBS 136260</strain>
    </source>
</reference>
<dbReference type="SMART" id="SM00091">
    <property type="entry name" value="PAS"/>
    <property type="match status" value="3"/>
</dbReference>
<dbReference type="Gene3D" id="3.30.450.20">
    <property type="entry name" value="PAS domain"/>
    <property type="match status" value="3"/>
</dbReference>
<dbReference type="STRING" id="1658172.A0A1B7NWZ6"/>
<dbReference type="Proteomes" id="UP000091918">
    <property type="component" value="Unassembled WGS sequence"/>
</dbReference>
<evidence type="ECO:0000256" key="1">
    <source>
        <dbReference type="ARBA" id="ARBA00022630"/>
    </source>
</evidence>
<dbReference type="InterPro" id="IPR000679">
    <property type="entry name" value="Znf_GATA"/>
</dbReference>
<feature type="domain" description="PAS" evidence="6">
    <location>
        <begin position="580"/>
        <end position="635"/>
    </location>
</feature>
<evidence type="ECO:0000256" key="4">
    <source>
        <dbReference type="PROSITE-ProRule" id="PRU00094"/>
    </source>
</evidence>
<dbReference type="Gene3D" id="3.30.50.10">
    <property type="entry name" value="Erythroid Transcription Factor GATA-1, subunit A"/>
    <property type="match status" value="1"/>
</dbReference>
<evidence type="ECO:0000313" key="9">
    <source>
        <dbReference type="Proteomes" id="UP000091918"/>
    </source>
</evidence>
<dbReference type="SMART" id="SM00086">
    <property type="entry name" value="PAC"/>
    <property type="match status" value="1"/>
</dbReference>
<dbReference type="GO" id="GO:0005634">
    <property type="term" value="C:nucleus"/>
    <property type="evidence" value="ECO:0007669"/>
    <property type="project" value="TreeGrafter"/>
</dbReference>
<dbReference type="Pfam" id="PF13426">
    <property type="entry name" value="PAS_9"/>
    <property type="match status" value="2"/>
</dbReference>
<dbReference type="PROSITE" id="PS50114">
    <property type="entry name" value="GATA_ZN_FINGER_2"/>
    <property type="match status" value="1"/>
</dbReference>
<keyword evidence="3" id="KW-0157">Chromophore</keyword>
<comment type="caution">
    <text evidence="8">The sequence shown here is derived from an EMBL/GenBank/DDBJ whole genome shotgun (WGS) entry which is preliminary data.</text>
</comment>
<evidence type="ECO:0000259" key="7">
    <source>
        <dbReference type="PROSITE" id="PS50114"/>
    </source>
</evidence>
<sequence>MIPHILVGAMDQNEDFHSAHNHSEKLVNSPKLYTHYSISGLHSNVSDLARNWNLEKVQPAEDRDPTESNSQDQHRQIPIQFFNYKMPQNTTLEIAASVPLECGDIVPVQLDASQAPAGVSTASLGTSQPSTNTPRGLNVNGAVEFYNASHTFYPPENAVSAAPGIVSSLLEDRWNYLGSPDTVPHCFSDTSSLHLAELALGGFPAIKPTPHCLSDPKSLAESSQHRALRRCRDLPRRRPSSGSHRLLLPDLRKPNRNLQSQSYYPYEHQGLPIQSSYGIRASEPLGQPGILPHEYPYWISRSNIESDFNNHSGDILPDLKICPDVGIDINDKDGSTLPAAFPDNAAYQFPAENRTGEPNAVDVLNCISSRSNPEINIGAIDMSCSFIICRITAGGHPVVYVSDEFHRLTGYSHEETVGRDCRFLQAPTGTMEPGSKRRTSDERAIRHLKLKINAKSEVQECLVNYRKGGQPFLNLLSVIPIRWLSNEYNFIVGFQLDLVDSPQAVTGKNDDGSYTVNYRRQVLAPNIYDPGRTVSSQNKYLSFKNQNHANIRVDKVGPQSPVPFRTSWDKMFLGNSEFLFYIISTTGVFIYVTPSTSTILEYEPEELHGLTISSICHPCDIVTVIRELRDSEPGSVVNLLYRIQRKISGYTWFESLGSVYIETMQKQKHIVLLGKLLVVYTMSRDELMKNGGINEGEVWVKISPSGIVLFVSSNASTFLDRPPESLVGESVQNLLSGKSREGFENALGIARNGKRVTYKHELQHRRGNWLQVQSTIYPVDKVKEALKPIFLILQIRLLKLGRTVFGFRSKAASMRTQKRGGSNIIIRPPTASDPCLRPRPDFATHGFGNQNIRPPSSYPPYTGQHITPCSDMKPDPNDMAIYHGHALNPSIHNLQQEQQESEKENKENCNIFEELNPTRATNWQAEIDHLKKRNRLLAEELQYLTTSKKKRKRKRDVEMPEKDCSQCHTKTTPEWRRGPSGLRDLCNSCGLRWAKQVST</sequence>
<evidence type="ECO:0000259" key="6">
    <source>
        <dbReference type="PROSITE" id="PS50112"/>
    </source>
</evidence>
<protein>
    <recommendedName>
        <fullName evidence="10">White collar 1 protein</fullName>
    </recommendedName>
</protein>
<dbReference type="InterPro" id="IPR013655">
    <property type="entry name" value="PAS_fold_3"/>
</dbReference>
<dbReference type="InterPro" id="IPR000014">
    <property type="entry name" value="PAS"/>
</dbReference>